<keyword evidence="1" id="KW-0732">Signal</keyword>
<evidence type="ECO:0000256" key="1">
    <source>
        <dbReference type="SAM" id="SignalP"/>
    </source>
</evidence>
<proteinExistence type="predicted"/>
<comment type="caution">
    <text evidence="2">The sequence shown here is derived from an EMBL/GenBank/DDBJ whole genome shotgun (WGS) entry which is preliminary data.</text>
</comment>
<dbReference type="Pfam" id="PF06037">
    <property type="entry name" value="DUF922"/>
    <property type="match status" value="1"/>
</dbReference>
<organism evidence="2 3">
    <name type="scientific">Hymenobacter lucidus</name>
    <dbReference type="NCBI Taxonomy" id="2880930"/>
    <lineage>
        <taxon>Bacteria</taxon>
        <taxon>Pseudomonadati</taxon>
        <taxon>Bacteroidota</taxon>
        <taxon>Cytophagia</taxon>
        <taxon>Cytophagales</taxon>
        <taxon>Hymenobacteraceae</taxon>
        <taxon>Hymenobacter</taxon>
    </lineage>
</organism>
<keyword evidence="2" id="KW-0645">Protease</keyword>
<gene>
    <name evidence="2" type="ORF">LGH74_13600</name>
</gene>
<sequence>MLFLSYILSLLLLLPTSSTLPETRAADTKPPGEKIPWSATRRLTWADFKSKPQPIEQMAALTAATIDAQIGCKDYVFEADVKAVFIPSESWVRDPAKASPALLRHEQLHFDLTELHARMMRQKLSILKFDCEHLQPAFQNLSNATFSAWKRETARYDQETNHSLNAAKQLYWETQVQQRLALLEKFASKP</sequence>
<dbReference type="InterPro" id="IPR010321">
    <property type="entry name" value="DUF922"/>
</dbReference>
<dbReference type="GO" id="GO:0006508">
    <property type="term" value="P:proteolysis"/>
    <property type="evidence" value="ECO:0007669"/>
    <property type="project" value="UniProtKB-KW"/>
</dbReference>
<keyword evidence="2" id="KW-0378">Hydrolase</keyword>
<feature type="chain" id="PRO_5047016931" evidence="1">
    <location>
        <begin position="21"/>
        <end position="190"/>
    </location>
</feature>
<dbReference type="RefSeq" id="WP_226176517.1">
    <property type="nucleotide sequence ID" value="NZ_JAJADR010000003.1"/>
</dbReference>
<feature type="signal peptide" evidence="1">
    <location>
        <begin position="1"/>
        <end position="20"/>
    </location>
</feature>
<dbReference type="EMBL" id="JAJADR010000003">
    <property type="protein sequence ID" value="MCB2409019.1"/>
    <property type="molecule type" value="Genomic_DNA"/>
</dbReference>
<reference evidence="2" key="1">
    <citation type="submission" date="2021-10" db="EMBL/GenBank/DDBJ databases">
        <authorList>
            <person name="Dean J.D."/>
            <person name="Kim M.K."/>
            <person name="Newey C.N."/>
            <person name="Stoker T.S."/>
            <person name="Thompson D.W."/>
            <person name="Grose J.H."/>
        </authorList>
    </citation>
    <scope>NUCLEOTIDE SEQUENCE</scope>
    <source>
        <strain evidence="2">BT178</strain>
    </source>
</reference>
<name>A0ABS8ASE8_9BACT</name>
<protein>
    <submittedName>
        <fullName evidence="2">DUF922 domain-containing Zn-dependent protease</fullName>
    </submittedName>
</protein>
<evidence type="ECO:0000313" key="3">
    <source>
        <dbReference type="Proteomes" id="UP001165296"/>
    </source>
</evidence>
<dbReference type="Proteomes" id="UP001165296">
    <property type="component" value="Unassembled WGS sequence"/>
</dbReference>
<evidence type="ECO:0000313" key="2">
    <source>
        <dbReference type="EMBL" id="MCB2409019.1"/>
    </source>
</evidence>
<accession>A0ABS8ASE8</accession>
<dbReference type="GO" id="GO:0008233">
    <property type="term" value="F:peptidase activity"/>
    <property type="evidence" value="ECO:0007669"/>
    <property type="project" value="UniProtKB-KW"/>
</dbReference>
<keyword evidence="3" id="KW-1185">Reference proteome</keyword>